<keyword evidence="3" id="KW-1185">Reference proteome</keyword>
<dbReference type="GO" id="GO:0005634">
    <property type="term" value="C:nucleus"/>
    <property type="evidence" value="ECO:0007669"/>
    <property type="project" value="TreeGrafter"/>
</dbReference>
<feature type="region of interest" description="Disordered" evidence="1">
    <location>
        <begin position="1"/>
        <end position="49"/>
    </location>
</feature>
<evidence type="ECO:0000313" key="2">
    <source>
        <dbReference type="EMBL" id="CAB4316540.1"/>
    </source>
</evidence>
<dbReference type="GO" id="GO:1990837">
    <property type="term" value="F:sequence-specific double-stranded DNA binding"/>
    <property type="evidence" value="ECO:0007669"/>
    <property type="project" value="TreeGrafter"/>
</dbReference>
<reference evidence="3" key="1">
    <citation type="journal article" date="2020" name="Genome Biol.">
        <title>Gamete binning: chromosome-level and haplotype-resolved genome assembly enabled by high-throughput single-cell sequencing of gamete genomes.</title>
        <authorList>
            <person name="Campoy J.A."/>
            <person name="Sun H."/>
            <person name="Goel M."/>
            <person name="Jiao W.-B."/>
            <person name="Folz-Donahue K."/>
            <person name="Wang N."/>
            <person name="Rubio M."/>
            <person name="Liu C."/>
            <person name="Kukat C."/>
            <person name="Ruiz D."/>
            <person name="Huettel B."/>
            <person name="Schneeberger K."/>
        </authorList>
    </citation>
    <scope>NUCLEOTIDE SEQUENCE [LARGE SCALE GENOMIC DNA]</scope>
    <source>
        <strain evidence="3">cv. Rojo Pasion</strain>
    </source>
</reference>
<evidence type="ECO:0000313" key="3">
    <source>
        <dbReference type="Proteomes" id="UP000507245"/>
    </source>
</evidence>
<protein>
    <submittedName>
        <fullName evidence="2">Uncharacterized protein</fullName>
    </submittedName>
</protein>
<organism evidence="2 3">
    <name type="scientific">Prunus armeniaca</name>
    <name type="common">Apricot</name>
    <name type="synonym">Armeniaca vulgaris</name>
    <dbReference type="NCBI Taxonomy" id="36596"/>
    <lineage>
        <taxon>Eukaryota</taxon>
        <taxon>Viridiplantae</taxon>
        <taxon>Streptophyta</taxon>
        <taxon>Embryophyta</taxon>
        <taxon>Tracheophyta</taxon>
        <taxon>Spermatophyta</taxon>
        <taxon>Magnoliopsida</taxon>
        <taxon>eudicotyledons</taxon>
        <taxon>Gunneridae</taxon>
        <taxon>Pentapetalae</taxon>
        <taxon>rosids</taxon>
        <taxon>fabids</taxon>
        <taxon>Rosales</taxon>
        <taxon>Rosaceae</taxon>
        <taxon>Amygdaloideae</taxon>
        <taxon>Amygdaleae</taxon>
        <taxon>Prunus</taxon>
    </lineage>
</organism>
<dbReference type="Proteomes" id="UP000507245">
    <property type="component" value="Unassembled WGS sequence"/>
</dbReference>
<name>A0A6J5XS19_PRUAR</name>
<gene>
    <name evidence="2" type="ORF">ORAREDHAP_LOCUS42293</name>
</gene>
<sequence length="104" mass="11542">MQEPASNEAQMHGNDDSVPCSDAVVPPIAASQNPIPSPLEPRTGKKKPCKKESDVWEHFEKYDLVLDMKAVDGTKRKEVEKRAKCKYYSATCASDTKKNGTNNM</sequence>
<dbReference type="AlphaFoldDB" id="A0A6J5XS19"/>
<dbReference type="GO" id="GO:0006357">
    <property type="term" value="P:regulation of transcription by RNA polymerase II"/>
    <property type="evidence" value="ECO:0007669"/>
    <property type="project" value="TreeGrafter"/>
</dbReference>
<proteinExistence type="predicted"/>
<dbReference type="PANTHER" id="PTHR34396:SF27">
    <property type="entry name" value="OS08G0208700 PROTEIN"/>
    <property type="match status" value="1"/>
</dbReference>
<dbReference type="OrthoDB" id="10450362at2759"/>
<dbReference type="PANTHER" id="PTHR34396">
    <property type="entry name" value="OS03G0264950 PROTEIN-RELATED"/>
    <property type="match status" value="1"/>
</dbReference>
<dbReference type="InterPro" id="IPR053031">
    <property type="entry name" value="Cuticle_assoc_protein"/>
</dbReference>
<dbReference type="EMBL" id="CAEKKB010000007">
    <property type="protein sequence ID" value="CAB4316540.1"/>
    <property type="molecule type" value="Genomic_DNA"/>
</dbReference>
<accession>A0A6J5XS19</accession>
<evidence type="ECO:0000256" key="1">
    <source>
        <dbReference type="SAM" id="MobiDB-lite"/>
    </source>
</evidence>